<feature type="transmembrane region" description="Helical" evidence="1">
    <location>
        <begin position="7"/>
        <end position="27"/>
    </location>
</feature>
<organism evidence="2 3">
    <name type="scientific">Methanolobus chelungpuianus</name>
    <dbReference type="NCBI Taxonomy" id="502115"/>
    <lineage>
        <taxon>Archaea</taxon>
        <taxon>Methanobacteriati</taxon>
        <taxon>Methanobacteriota</taxon>
        <taxon>Stenosarchaea group</taxon>
        <taxon>Methanomicrobia</taxon>
        <taxon>Methanosarcinales</taxon>
        <taxon>Methanosarcinaceae</taxon>
        <taxon>Methanolobus</taxon>
    </lineage>
</organism>
<feature type="transmembrane region" description="Helical" evidence="1">
    <location>
        <begin position="60"/>
        <end position="83"/>
    </location>
</feature>
<dbReference type="Proteomes" id="UP001206983">
    <property type="component" value="Unassembled WGS sequence"/>
</dbReference>
<reference evidence="2 3" key="1">
    <citation type="journal article" date="2011" name="Appl. Environ. Microbiol.">
        <title>Methanogenic archaea isolated from Taiwan's Chelungpu fault.</title>
        <authorList>
            <person name="Wu S.Y."/>
            <person name="Lai M.C."/>
        </authorList>
    </citation>
    <scope>NUCLEOTIDE SEQUENCE [LARGE SCALE GENOMIC DNA]</scope>
    <source>
        <strain evidence="2 3">St545Mb</strain>
    </source>
</reference>
<evidence type="ECO:0000256" key="1">
    <source>
        <dbReference type="SAM" id="Phobius"/>
    </source>
</evidence>
<gene>
    <name evidence="2" type="ORF">PV02_12445</name>
</gene>
<evidence type="ECO:0000313" key="2">
    <source>
        <dbReference type="EMBL" id="MCQ6963857.1"/>
    </source>
</evidence>
<evidence type="ECO:0008006" key="4">
    <source>
        <dbReference type="Google" id="ProtNLM"/>
    </source>
</evidence>
<evidence type="ECO:0000313" key="3">
    <source>
        <dbReference type="Proteomes" id="UP001206983"/>
    </source>
</evidence>
<keyword evidence="3" id="KW-1185">Reference proteome</keyword>
<accession>A0AAE3HBZ0</accession>
<proteinExistence type="predicted"/>
<sequence length="319" mass="35393">MWSAKTFALSVLTAFIISMLLYALMLITSEPAPVDEIIVSAASAATSKVTVAAEYISPMWAIFIFNSIAALMASLGTGLFMFIHPLLISDIRMRADHGRYASVSIGFERMLVPGNRLLQKLAHRMDAGFPYTDADTPKVGFWEYCGYSREDYRMLAYMLPFTIPFLIMIVNGLLMGILLAFFVFNGSLTGFHIFGPKGIFLGAFYNLTYFVISILPHGIIEIPALLLAAALGYRLARIQSSDIVHKGLFLGNSYGELKADVVLVLDTVKRYMLSGYLWKMSAIMILMLLFAAYVETYVTLRIVERTMLGLDGFLGTISV</sequence>
<dbReference type="InterPro" id="IPR002798">
    <property type="entry name" value="SpoIIM-like"/>
</dbReference>
<feature type="transmembrane region" description="Helical" evidence="1">
    <location>
        <begin position="276"/>
        <end position="294"/>
    </location>
</feature>
<keyword evidence="1" id="KW-0472">Membrane</keyword>
<feature type="transmembrane region" description="Helical" evidence="1">
    <location>
        <begin position="157"/>
        <end position="184"/>
    </location>
</feature>
<comment type="caution">
    <text evidence="2">The sequence shown here is derived from an EMBL/GenBank/DDBJ whole genome shotgun (WGS) entry which is preliminary data.</text>
</comment>
<feature type="transmembrane region" description="Helical" evidence="1">
    <location>
        <begin position="204"/>
        <end position="231"/>
    </location>
</feature>
<protein>
    <recommendedName>
        <fullName evidence="4">Stage II sporulation protein M</fullName>
    </recommendedName>
</protein>
<dbReference type="EMBL" id="JTEO01000011">
    <property type="protein sequence ID" value="MCQ6963857.1"/>
    <property type="molecule type" value="Genomic_DNA"/>
</dbReference>
<keyword evidence="1" id="KW-0812">Transmembrane</keyword>
<keyword evidence="1" id="KW-1133">Transmembrane helix</keyword>
<name>A0AAE3HBZ0_9EURY</name>
<dbReference type="RefSeq" id="WP_256623779.1">
    <property type="nucleotide sequence ID" value="NZ_JTEO01000011.1"/>
</dbReference>
<dbReference type="AlphaFoldDB" id="A0AAE3HBZ0"/>
<dbReference type="Pfam" id="PF01944">
    <property type="entry name" value="SpoIIM"/>
    <property type="match status" value="1"/>
</dbReference>